<dbReference type="RefSeq" id="WP_099291278.1">
    <property type="nucleotide sequence ID" value="NZ_JACOOH010000001.1"/>
</dbReference>
<feature type="signal peptide" evidence="1">
    <location>
        <begin position="1"/>
        <end position="23"/>
    </location>
</feature>
<evidence type="ECO:0000313" key="2">
    <source>
        <dbReference type="EMBL" id="MBC5620002.1"/>
    </source>
</evidence>
<keyword evidence="1" id="KW-0732">Signal</keyword>
<reference evidence="2 3" key="1">
    <citation type="submission" date="2020-08" db="EMBL/GenBank/DDBJ databases">
        <title>Genome public.</title>
        <authorList>
            <person name="Liu C."/>
            <person name="Sun Q."/>
        </authorList>
    </citation>
    <scope>NUCLEOTIDE SEQUENCE [LARGE SCALE GENOMIC DNA]</scope>
    <source>
        <strain evidence="2 3">NSJ-56</strain>
    </source>
</reference>
<accession>A0ABR7CWI4</accession>
<sequence>MKKMNQFIAWGLMLCVACFTACSDDDNGSGWDGESTVVAAADYDAWTYFDFKTGTVKTLSVKSQEGGITGIYKGDLDISVMGSSYGNQEGVKLIISTIAEDSVLLSLDSLMLSMSGDVEPYSLSAKAAIARDGEEWVLTGVPTSVDVVNGETTTVYKEVTFSGRIGAAAGSAASIKVTFKPGAMPMAITGTYTVKERDNKVYMLNGDETSFDWDIAFHKYDVKTNGGGAVKLNTFDLDAVTLSSVTGENFTADTDDHQVMVDMTNMMEGFVGYQSTKLNEVLCGWVTATPTGSMPPYTYEINKNVFVLKTAAGEYAKIRFTDYSNDKNEKVYAAFDYEYPLK</sequence>
<keyword evidence="3" id="KW-1185">Reference proteome</keyword>
<dbReference type="CDD" id="cd12105">
    <property type="entry name" value="HmuY"/>
    <property type="match status" value="1"/>
</dbReference>
<gene>
    <name evidence="2" type="ORF">H8S64_02700</name>
</gene>
<dbReference type="InterPro" id="IPR025921">
    <property type="entry name" value="HmuY"/>
</dbReference>
<dbReference type="EMBL" id="JACOOH010000001">
    <property type="protein sequence ID" value="MBC5620002.1"/>
    <property type="molecule type" value="Genomic_DNA"/>
</dbReference>
<dbReference type="Proteomes" id="UP000646484">
    <property type="component" value="Unassembled WGS sequence"/>
</dbReference>
<proteinExistence type="predicted"/>
<dbReference type="Pfam" id="PF14064">
    <property type="entry name" value="HmuY"/>
    <property type="match status" value="1"/>
</dbReference>
<comment type="caution">
    <text evidence="2">The sequence shown here is derived from an EMBL/GenBank/DDBJ whole genome shotgun (WGS) entry which is preliminary data.</text>
</comment>
<evidence type="ECO:0000256" key="1">
    <source>
        <dbReference type="SAM" id="SignalP"/>
    </source>
</evidence>
<evidence type="ECO:0000313" key="3">
    <source>
        <dbReference type="Proteomes" id="UP000646484"/>
    </source>
</evidence>
<feature type="chain" id="PRO_5045484416" evidence="1">
    <location>
        <begin position="24"/>
        <end position="342"/>
    </location>
</feature>
<name>A0ABR7CWI4_9BACT</name>
<protein>
    <submittedName>
        <fullName evidence="2">HmuY family protein</fullName>
    </submittedName>
</protein>
<organism evidence="2 3">
    <name type="scientific">Butyricimonas hominis</name>
    <dbReference type="NCBI Taxonomy" id="2763032"/>
    <lineage>
        <taxon>Bacteria</taxon>
        <taxon>Pseudomonadati</taxon>
        <taxon>Bacteroidota</taxon>
        <taxon>Bacteroidia</taxon>
        <taxon>Bacteroidales</taxon>
        <taxon>Odoribacteraceae</taxon>
        <taxon>Butyricimonas</taxon>
    </lineage>
</organism>
<dbReference type="Gene3D" id="2.40.128.350">
    <property type="match status" value="1"/>
</dbReference>